<dbReference type="PROSITE" id="PS51792">
    <property type="entry name" value="YIPPEE"/>
    <property type="match status" value="1"/>
</dbReference>
<organism evidence="6 7">
    <name type="scientific">Porites lobata</name>
    <dbReference type="NCBI Taxonomy" id="104759"/>
    <lineage>
        <taxon>Eukaryota</taxon>
        <taxon>Metazoa</taxon>
        <taxon>Cnidaria</taxon>
        <taxon>Anthozoa</taxon>
        <taxon>Hexacorallia</taxon>
        <taxon>Scleractinia</taxon>
        <taxon>Fungiina</taxon>
        <taxon>Poritidae</taxon>
        <taxon>Porites</taxon>
    </lineage>
</organism>
<dbReference type="InterPro" id="IPR039058">
    <property type="entry name" value="Yippee_fam"/>
</dbReference>
<evidence type="ECO:0000256" key="2">
    <source>
        <dbReference type="ARBA" id="ARBA00022723"/>
    </source>
</evidence>
<keyword evidence="7" id="KW-1185">Reference proteome</keyword>
<dbReference type="InterPro" id="IPR004910">
    <property type="entry name" value="Yippee/Mis18/Cereblon"/>
</dbReference>
<sequence>MGRIFLDHPGGTRLYSCANCDTALTNRSLLTSMRFNGATGRAFLFKKVVNLSYSEVQDRVMLTGRHMVRDVFCKNCETKLGWMYEYATEESQQYKEGQVILERALVTESEGIQEIGDFTP</sequence>
<dbReference type="PANTHER" id="PTHR13848">
    <property type="entry name" value="PROTEIN YIPPEE-LIKE CG15309-RELATED"/>
    <property type="match status" value="1"/>
</dbReference>
<dbReference type="EMBL" id="CALNXK010000009">
    <property type="protein sequence ID" value="CAH3041778.1"/>
    <property type="molecule type" value="Genomic_DNA"/>
</dbReference>
<dbReference type="InterPro" id="IPR034751">
    <property type="entry name" value="Yippee"/>
</dbReference>
<name>A0ABN8N312_9CNID</name>
<reference evidence="6 7" key="1">
    <citation type="submission" date="2022-05" db="EMBL/GenBank/DDBJ databases">
        <authorList>
            <consortium name="Genoscope - CEA"/>
            <person name="William W."/>
        </authorList>
    </citation>
    <scope>NUCLEOTIDE SEQUENCE [LARGE SCALE GENOMIC DNA]</scope>
</reference>
<accession>A0ABN8N312</accession>
<feature type="domain" description="Yippee" evidence="5">
    <location>
        <begin position="13"/>
        <end position="110"/>
    </location>
</feature>
<comment type="similarity">
    <text evidence="1 4">Belongs to the yippee family.</text>
</comment>
<evidence type="ECO:0000313" key="7">
    <source>
        <dbReference type="Proteomes" id="UP001159405"/>
    </source>
</evidence>
<evidence type="ECO:0000256" key="3">
    <source>
        <dbReference type="ARBA" id="ARBA00022833"/>
    </source>
</evidence>
<evidence type="ECO:0000259" key="5">
    <source>
        <dbReference type="PROSITE" id="PS51792"/>
    </source>
</evidence>
<evidence type="ECO:0000313" key="6">
    <source>
        <dbReference type="EMBL" id="CAH3041778.1"/>
    </source>
</evidence>
<comment type="caution">
    <text evidence="6">The sequence shown here is derived from an EMBL/GenBank/DDBJ whole genome shotgun (WGS) entry which is preliminary data.</text>
</comment>
<keyword evidence="3" id="KW-0862">Zinc</keyword>
<keyword evidence="2" id="KW-0479">Metal-binding</keyword>
<evidence type="ECO:0000256" key="1">
    <source>
        <dbReference type="ARBA" id="ARBA00005613"/>
    </source>
</evidence>
<gene>
    <name evidence="6" type="ORF">PLOB_00047914</name>
</gene>
<evidence type="ECO:0000256" key="4">
    <source>
        <dbReference type="RuleBase" id="RU110713"/>
    </source>
</evidence>
<protein>
    <recommendedName>
        <fullName evidence="4">Protein yippee-like</fullName>
    </recommendedName>
</protein>
<dbReference type="Proteomes" id="UP001159405">
    <property type="component" value="Unassembled WGS sequence"/>
</dbReference>
<proteinExistence type="inferred from homology"/>
<dbReference type="Pfam" id="PF03226">
    <property type="entry name" value="Yippee-Mis18"/>
    <property type="match status" value="1"/>
</dbReference>